<accession>A0A392RCQ2</accession>
<evidence type="ECO:0000313" key="2">
    <source>
        <dbReference type="Proteomes" id="UP000265520"/>
    </source>
</evidence>
<dbReference type="EMBL" id="LXQA010213010">
    <property type="protein sequence ID" value="MCI34361.1"/>
    <property type="molecule type" value="Genomic_DNA"/>
</dbReference>
<dbReference type="AlphaFoldDB" id="A0A392RCQ2"/>
<keyword evidence="2" id="KW-1185">Reference proteome</keyword>
<evidence type="ECO:0000313" key="1">
    <source>
        <dbReference type="EMBL" id="MCI34361.1"/>
    </source>
</evidence>
<dbReference type="Proteomes" id="UP000265520">
    <property type="component" value="Unassembled WGS sequence"/>
</dbReference>
<reference evidence="1 2" key="1">
    <citation type="journal article" date="2018" name="Front. Plant Sci.">
        <title>Red Clover (Trifolium pratense) and Zigzag Clover (T. medium) - A Picture of Genomic Similarities and Differences.</title>
        <authorList>
            <person name="Dluhosova J."/>
            <person name="Istvanek J."/>
            <person name="Nedelnik J."/>
            <person name="Repkova J."/>
        </authorList>
    </citation>
    <scope>NUCLEOTIDE SEQUENCE [LARGE SCALE GENOMIC DNA]</scope>
    <source>
        <strain evidence="2">cv. 10/8</strain>
        <tissue evidence="1">Leaf</tissue>
    </source>
</reference>
<protein>
    <submittedName>
        <fullName evidence="1">Uncharacterized protein</fullName>
    </submittedName>
</protein>
<feature type="non-terminal residue" evidence="1">
    <location>
        <position position="1"/>
    </location>
</feature>
<organism evidence="1 2">
    <name type="scientific">Trifolium medium</name>
    <dbReference type="NCBI Taxonomy" id="97028"/>
    <lineage>
        <taxon>Eukaryota</taxon>
        <taxon>Viridiplantae</taxon>
        <taxon>Streptophyta</taxon>
        <taxon>Embryophyta</taxon>
        <taxon>Tracheophyta</taxon>
        <taxon>Spermatophyta</taxon>
        <taxon>Magnoliopsida</taxon>
        <taxon>eudicotyledons</taxon>
        <taxon>Gunneridae</taxon>
        <taxon>Pentapetalae</taxon>
        <taxon>rosids</taxon>
        <taxon>fabids</taxon>
        <taxon>Fabales</taxon>
        <taxon>Fabaceae</taxon>
        <taxon>Papilionoideae</taxon>
        <taxon>50 kb inversion clade</taxon>
        <taxon>NPAAA clade</taxon>
        <taxon>Hologalegina</taxon>
        <taxon>IRL clade</taxon>
        <taxon>Trifolieae</taxon>
        <taxon>Trifolium</taxon>
    </lineage>
</organism>
<comment type="caution">
    <text evidence="1">The sequence shown here is derived from an EMBL/GenBank/DDBJ whole genome shotgun (WGS) entry which is preliminary data.</text>
</comment>
<sequence>KSRAFSLSEKCLAKRAEDQGCSLGERKQQRFLVVVAQRRVARSASRG</sequence>
<proteinExistence type="predicted"/>
<name>A0A392RCQ2_9FABA</name>